<keyword evidence="2" id="KW-1133">Transmembrane helix</keyword>
<organism evidence="4 5">
    <name type="scientific">Photobacterium damselae subsp. damselae</name>
    <name type="common">Listonella damsela</name>
    <dbReference type="NCBI Taxonomy" id="85581"/>
    <lineage>
        <taxon>Bacteria</taxon>
        <taxon>Pseudomonadati</taxon>
        <taxon>Pseudomonadota</taxon>
        <taxon>Gammaproteobacteria</taxon>
        <taxon>Vibrionales</taxon>
        <taxon>Vibrionaceae</taxon>
        <taxon>Photobacterium</taxon>
    </lineage>
</organism>
<feature type="domain" description="Glycosyl transferase family 1" evidence="3">
    <location>
        <begin position="191"/>
        <end position="333"/>
    </location>
</feature>
<keyword evidence="1" id="KW-0808">Transferase</keyword>
<evidence type="ECO:0000313" key="4">
    <source>
        <dbReference type="EMBL" id="KAB1183220.1"/>
    </source>
</evidence>
<keyword evidence="2" id="KW-0472">Membrane</keyword>
<feature type="transmembrane region" description="Helical" evidence="2">
    <location>
        <begin position="66"/>
        <end position="87"/>
    </location>
</feature>
<dbReference type="Pfam" id="PF00534">
    <property type="entry name" value="Glycos_transf_1"/>
    <property type="match status" value="1"/>
</dbReference>
<dbReference type="GO" id="GO:0009103">
    <property type="term" value="P:lipopolysaccharide biosynthetic process"/>
    <property type="evidence" value="ECO:0007669"/>
    <property type="project" value="TreeGrafter"/>
</dbReference>
<feature type="transmembrane region" description="Helical" evidence="2">
    <location>
        <begin position="99"/>
        <end position="117"/>
    </location>
</feature>
<dbReference type="InterPro" id="IPR001296">
    <property type="entry name" value="Glyco_trans_1"/>
</dbReference>
<dbReference type="SUPFAM" id="SSF53756">
    <property type="entry name" value="UDP-Glycosyltransferase/glycogen phosphorylase"/>
    <property type="match status" value="1"/>
</dbReference>
<proteinExistence type="predicted"/>
<dbReference type="PANTHER" id="PTHR46401:SF2">
    <property type="entry name" value="GLYCOSYLTRANSFERASE WBBK-RELATED"/>
    <property type="match status" value="1"/>
</dbReference>
<sequence>MKNKIFFSHILNDYSGSPRVLRDAIEAIKESDIEINIITNKNIGFLSNIDNVNYIYVNYSFHKNKFIQIIFFLLVQIELFFKLSYFLVRARCKGFNCKVINNTMLPFGSGIAGFLFAKENLYYIHEVYIKPEILKSFLLFIIDNTATKVIYVSNFLKKETKLLNVDEVVIYNVLRSDFNSIDNIDFYGKYQRKEIFFASSLKDYKGIYNLIKIAGKVPDVTFSLALNCEEKEFISFSEVCSEYRNINLYLRPSNIEELYLRSFVVLNLTIPELCIETFGLSILEGISYGCVPIVPPVGGPVELVKDNFGFKISSNNIDQVSSIINTLCNDYELWLDKAMSAKSFSEKFDREEYRSNIISILGII</sequence>
<gene>
    <name evidence="4" type="ORF">F6450_04650</name>
</gene>
<evidence type="ECO:0000313" key="5">
    <source>
        <dbReference type="Proteomes" id="UP000480943"/>
    </source>
</evidence>
<keyword evidence="2" id="KW-0812">Transmembrane</keyword>
<dbReference type="EMBL" id="VZUQ01000033">
    <property type="protein sequence ID" value="KAB1183220.1"/>
    <property type="molecule type" value="Genomic_DNA"/>
</dbReference>
<dbReference type="RefSeq" id="WP_151182436.1">
    <property type="nucleotide sequence ID" value="NZ_VZUQ01000033.1"/>
</dbReference>
<evidence type="ECO:0000256" key="1">
    <source>
        <dbReference type="ARBA" id="ARBA00022679"/>
    </source>
</evidence>
<comment type="caution">
    <text evidence="4">The sequence shown here is derived from an EMBL/GenBank/DDBJ whole genome shotgun (WGS) entry which is preliminary data.</text>
</comment>
<dbReference type="Proteomes" id="UP000480943">
    <property type="component" value="Unassembled WGS sequence"/>
</dbReference>
<protein>
    <submittedName>
        <fullName evidence="4">Glycosyltransferase family 4 protein</fullName>
    </submittedName>
</protein>
<dbReference type="GO" id="GO:0016757">
    <property type="term" value="F:glycosyltransferase activity"/>
    <property type="evidence" value="ECO:0007669"/>
    <property type="project" value="InterPro"/>
</dbReference>
<evidence type="ECO:0000256" key="2">
    <source>
        <dbReference type="SAM" id="Phobius"/>
    </source>
</evidence>
<accession>A0AAD3ZWB3</accession>
<dbReference type="PANTHER" id="PTHR46401">
    <property type="entry name" value="GLYCOSYLTRANSFERASE WBBK-RELATED"/>
    <property type="match status" value="1"/>
</dbReference>
<name>A0AAD3ZWB3_PHODD</name>
<dbReference type="AlphaFoldDB" id="A0AAD3ZWB3"/>
<dbReference type="Gene3D" id="3.40.50.2000">
    <property type="entry name" value="Glycogen Phosphorylase B"/>
    <property type="match status" value="2"/>
</dbReference>
<evidence type="ECO:0000259" key="3">
    <source>
        <dbReference type="Pfam" id="PF00534"/>
    </source>
</evidence>
<reference evidence="4 5" key="1">
    <citation type="submission" date="2019-09" db="EMBL/GenBank/DDBJ databases">
        <title>Photobacterium damselae subsp. damselae CDC-2227-81, a human clinical isolate.</title>
        <authorList>
            <person name="Osorio C.R."/>
        </authorList>
    </citation>
    <scope>NUCLEOTIDE SEQUENCE [LARGE SCALE GENOMIC DNA]</scope>
    <source>
        <strain evidence="4 5">CDC-2227-81</strain>
    </source>
</reference>